<feature type="compositionally biased region" description="Basic and acidic residues" evidence="1">
    <location>
        <begin position="218"/>
        <end position="234"/>
    </location>
</feature>
<feature type="region of interest" description="Disordered" evidence="1">
    <location>
        <begin position="170"/>
        <end position="189"/>
    </location>
</feature>
<dbReference type="PANTHER" id="PTHR31694:SF26">
    <property type="entry name" value="OS05G0151100 PROTEIN"/>
    <property type="match status" value="1"/>
</dbReference>
<gene>
    <name evidence="2" type="ORF">LMG28138_04990</name>
</gene>
<dbReference type="Pfam" id="PF13668">
    <property type="entry name" value="Ferritin_2"/>
    <property type="match status" value="1"/>
</dbReference>
<evidence type="ECO:0008006" key="4">
    <source>
        <dbReference type="Google" id="ProtNLM"/>
    </source>
</evidence>
<dbReference type="EMBL" id="CADIKM010000041">
    <property type="protein sequence ID" value="CAB3801292.1"/>
    <property type="molecule type" value="Genomic_DNA"/>
</dbReference>
<protein>
    <recommendedName>
        <fullName evidence="4">Ferritin-like domain-containing protein</fullName>
    </recommendedName>
</protein>
<evidence type="ECO:0000256" key="1">
    <source>
        <dbReference type="SAM" id="MobiDB-lite"/>
    </source>
</evidence>
<dbReference type="InterPro" id="IPR052965">
    <property type="entry name" value="Pigment-catalase-like"/>
</dbReference>
<feature type="compositionally biased region" description="Polar residues" evidence="1">
    <location>
        <begin position="176"/>
        <end position="185"/>
    </location>
</feature>
<dbReference type="Proteomes" id="UP000494115">
    <property type="component" value="Unassembled WGS sequence"/>
</dbReference>
<organism evidence="2 3">
    <name type="scientific">Pararobbsia alpina</name>
    <dbReference type="NCBI Taxonomy" id="621374"/>
    <lineage>
        <taxon>Bacteria</taxon>
        <taxon>Pseudomonadati</taxon>
        <taxon>Pseudomonadota</taxon>
        <taxon>Betaproteobacteria</taxon>
        <taxon>Burkholderiales</taxon>
        <taxon>Burkholderiaceae</taxon>
        <taxon>Pararobbsia</taxon>
    </lineage>
</organism>
<keyword evidence="3" id="KW-1185">Reference proteome</keyword>
<proteinExistence type="predicted"/>
<sequence>MTAGVGTMGTVIGGQQVPFQDPVVQPYANEIAKDELEHVNFLRTALDSAAIAQPAIDIGGTDPTGAFSSAAHAAGLVGAGVAFNPYLNDNNFLLGAFIFEDVCVTAYKGASPLISNKTYLEAAAGILSAEAYPAGLVRTLLFSKGIAMGSLVTSANAISKARGGLDHVGTDDQGITGATPSSSNIVPLDNNGLVQPQVRKCAQHRLPDERGGGQGRLLPERSERDAQHERLKSI</sequence>
<dbReference type="PANTHER" id="PTHR31694">
    <property type="entry name" value="DESICCATION-LIKE PROTEIN"/>
    <property type="match status" value="1"/>
</dbReference>
<reference evidence="2 3" key="1">
    <citation type="submission" date="2020-04" db="EMBL/GenBank/DDBJ databases">
        <authorList>
            <person name="De Canck E."/>
        </authorList>
    </citation>
    <scope>NUCLEOTIDE SEQUENCE [LARGE SCALE GENOMIC DNA]</scope>
    <source>
        <strain evidence="2 3">LMG 28138</strain>
    </source>
</reference>
<evidence type="ECO:0000313" key="3">
    <source>
        <dbReference type="Proteomes" id="UP000494115"/>
    </source>
</evidence>
<accession>A0A6S7BIG7</accession>
<feature type="region of interest" description="Disordered" evidence="1">
    <location>
        <begin position="204"/>
        <end position="234"/>
    </location>
</feature>
<name>A0A6S7BIG7_9BURK</name>
<dbReference type="RefSeq" id="WP_246257901.1">
    <property type="nucleotide sequence ID" value="NZ_CADIKM010000041.1"/>
</dbReference>
<dbReference type="AlphaFoldDB" id="A0A6S7BIG7"/>
<evidence type="ECO:0000313" key="2">
    <source>
        <dbReference type="EMBL" id="CAB3801292.1"/>
    </source>
</evidence>